<feature type="chain" id="PRO_5039129653" description="DUF4185 domain-containing protein" evidence="1">
    <location>
        <begin position="27"/>
        <end position="502"/>
    </location>
</feature>
<dbReference type="RefSeq" id="WP_213005813.1">
    <property type="nucleotide sequence ID" value="NZ_BOQN01000021.1"/>
</dbReference>
<comment type="caution">
    <text evidence="2">The sequence shown here is derived from an EMBL/GenBank/DDBJ whole genome shotgun (WGS) entry which is preliminary data.</text>
</comment>
<gene>
    <name evidence="2" type="ORF">Ato02nite_016440</name>
</gene>
<keyword evidence="1" id="KW-0732">Signal</keyword>
<dbReference type="Proteomes" id="UP000677082">
    <property type="component" value="Unassembled WGS sequence"/>
</dbReference>
<sequence>MTRRPLLAAMCVLCLLLAGCVGWSTAPTAVSATSATLHAQASCRADNAANPCTYWFQYWVDGSATVLSTPHRDGNTNTGGAFYDVAETITGLTPNTLYRSQFCGYGDTDVAQPGACIGQPSNPITQPGWQPDPGEFSATQNFRTAGPGTLATVDLGRPLSVADTAANRIPRDAGLSAAWSGSQALWLFGDTVQKNGPAFLPGTTAAAGPYTRGQVPTTLQELPTPPAPPASGRTSPALFLPVPQGLQMPSGAPPGQPAETPCGTGGTTYAASWPSGVTAIPGTATLLITYAETCVISAGQLPEERFSMVRYDPATNRFLGTATPFVASPLSAGIPAAERLGSPVFGGDGYLYLYATDVTTNRIIAARVSATPSAWGNRGNYRWWNGSWQSNPALATSVASVPFAGSVHVADYAGAGSHRSAMIVQTGFGSAEFQVLQATTPAGPWTLSASGRVPDPCTQGVYACYALSGHAELSTAGQFWYSWYSPEDANGAGHIRLAAIAW</sequence>
<evidence type="ECO:0000313" key="2">
    <source>
        <dbReference type="EMBL" id="GIM89851.1"/>
    </source>
</evidence>
<accession>A0A919T861</accession>
<evidence type="ECO:0000313" key="3">
    <source>
        <dbReference type="Proteomes" id="UP000677082"/>
    </source>
</evidence>
<feature type="signal peptide" evidence="1">
    <location>
        <begin position="1"/>
        <end position="26"/>
    </location>
</feature>
<organism evidence="2 3">
    <name type="scientific">Paractinoplanes toevensis</name>
    <dbReference type="NCBI Taxonomy" id="571911"/>
    <lineage>
        <taxon>Bacteria</taxon>
        <taxon>Bacillati</taxon>
        <taxon>Actinomycetota</taxon>
        <taxon>Actinomycetes</taxon>
        <taxon>Micromonosporales</taxon>
        <taxon>Micromonosporaceae</taxon>
        <taxon>Paractinoplanes</taxon>
    </lineage>
</organism>
<dbReference type="PROSITE" id="PS51257">
    <property type="entry name" value="PROKAR_LIPOPROTEIN"/>
    <property type="match status" value="1"/>
</dbReference>
<evidence type="ECO:0000256" key="1">
    <source>
        <dbReference type="SAM" id="SignalP"/>
    </source>
</evidence>
<dbReference type="EMBL" id="BOQN01000021">
    <property type="protein sequence ID" value="GIM89851.1"/>
    <property type="molecule type" value="Genomic_DNA"/>
</dbReference>
<keyword evidence="3" id="KW-1185">Reference proteome</keyword>
<evidence type="ECO:0008006" key="4">
    <source>
        <dbReference type="Google" id="ProtNLM"/>
    </source>
</evidence>
<dbReference type="AlphaFoldDB" id="A0A919T861"/>
<proteinExistence type="predicted"/>
<protein>
    <recommendedName>
        <fullName evidence="4">DUF4185 domain-containing protein</fullName>
    </recommendedName>
</protein>
<reference evidence="2 3" key="1">
    <citation type="submission" date="2021-03" db="EMBL/GenBank/DDBJ databases">
        <title>Whole genome shotgun sequence of Actinoplanes toevensis NBRC 105298.</title>
        <authorList>
            <person name="Komaki H."/>
            <person name="Tamura T."/>
        </authorList>
    </citation>
    <scope>NUCLEOTIDE SEQUENCE [LARGE SCALE GENOMIC DNA]</scope>
    <source>
        <strain evidence="2 3">NBRC 105298</strain>
    </source>
</reference>
<name>A0A919T861_9ACTN</name>